<proteinExistence type="inferred from homology"/>
<comment type="pathway">
    <text evidence="1">Cell wall biogenesis; cell wall polysaccharide biosynthesis.</text>
</comment>
<accession>A0A368W5Z3</accession>
<dbReference type="GO" id="GO:0016757">
    <property type="term" value="F:glycosyltransferase activity"/>
    <property type="evidence" value="ECO:0007669"/>
    <property type="project" value="UniProtKB-KW"/>
</dbReference>
<dbReference type="RefSeq" id="WP_114378430.1">
    <property type="nucleotide sequence ID" value="NZ_QPJD01000002.1"/>
</dbReference>
<dbReference type="Pfam" id="PF00535">
    <property type="entry name" value="Glycos_transf_2"/>
    <property type="match status" value="1"/>
</dbReference>
<evidence type="ECO:0000256" key="1">
    <source>
        <dbReference type="ARBA" id="ARBA00004776"/>
    </source>
</evidence>
<dbReference type="AlphaFoldDB" id="A0A368W5Z3"/>
<comment type="caution">
    <text evidence="6">The sequence shown here is derived from an EMBL/GenBank/DDBJ whole genome shotgun (WGS) entry which is preliminary data.</text>
</comment>
<gene>
    <name evidence="6" type="ORF">DFP97_102106</name>
</gene>
<feature type="domain" description="Glycosyltransferase 2-like" evidence="5">
    <location>
        <begin position="48"/>
        <end position="215"/>
    </location>
</feature>
<keyword evidence="4 6" id="KW-0808">Transferase</keyword>
<reference evidence="6 7" key="1">
    <citation type="submission" date="2018-07" db="EMBL/GenBank/DDBJ databases">
        <title>Genomic Encyclopedia of Type Strains, Phase III (KMG-III): the genomes of soil and plant-associated and newly described type strains.</title>
        <authorList>
            <person name="Whitman W."/>
        </authorList>
    </citation>
    <scope>NUCLEOTIDE SEQUENCE [LARGE SCALE GENOMIC DNA]</scope>
    <source>
        <strain evidence="6 7">CECT 7506</strain>
    </source>
</reference>
<evidence type="ECO:0000313" key="7">
    <source>
        <dbReference type="Proteomes" id="UP000252415"/>
    </source>
</evidence>
<evidence type="ECO:0000256" key="3">
    <source>
        <dbReference type="ARBA" id="ARBA00022676"/>
    </source>
</evidence>
<dbReference type="CDD" id="cd04186">
    <property type="entry name" value="GT_2_like_c"/>
    <property type="match status" value="1"/>
</dbReference>
<dbReference type="PANTHER" id="PTHR43179">
    <property type="entry name" value="RHAMNOSYLTRANSFERASE WBBL"/>
    <property type="match status" value="1"/>
</dbReference>
<keyword evidence="7" id="KW-1185">Reference proteome</keyword>
<dbReference type="Proteomes" id="UP000252415">
    <property type="component" value="Unassembled WGS sequence"/>
</dbReference>
<evidence type="ECO:0000259" key="5">
    <source>
        <dbReference type="Pfam" id="PF00535"/>
    </source>
</evidence>
<dbReference type="PANTHER" id="PTHR43179:SF12">
    <property type="entry name" value="GALACTOFURANOSYLTRANSFERASE GLFT2"/>
    <property type="match status" value="1"/>
</dbReference>
<evidence type="ECO:0000256" key="2">
    <source>
        <dbReference type="ARBA" id="ARBA00006739"/>
    </source>
</evidence>
<dbReference type="InterPro" id="IPR001173">
    <property type="entry name" value="Glyco_trans_2-like"/>
</dbReference>
<evidence type="ECO:0000256" key="4">
    <source>
        <dbReference type="ARBA" id="ARBA00022679"/>
    </source>
</evidence>
<dbReference type="Gene3D" id="3.90.550.10">
    <property type="entry name" value="Spore Coat Polysaccharide Biosynthesis Protein SpsA, Chain A"/>
    <property type="match status" value="1"/>
</dbReference>
<comment type="similarity">
    <text evidence="2">Belongs to the glycosyltransferase 2 family.</text>
</comment>
<organism evidence="6 7">
    <name type="scientific">Paenibacillus prosopidis</name>
    <dbReference type="NCBI Taxonomy" id="630520"/>
    <lineage>
        <taxon>Bacteria</taxon>
        <taxon>Bacillati</taxon>
        <taxon>Bacillota</taxon>
        <taxon>Bacilli</taxon>
        <taxon>Bacillales</taxon>
        <taxon>Paenibacillaceae</taxon>
        <taxon>Paenibacillus</taxon>
    </lineage>
</organism>
<sequence>MPRVISRYYRLGFRDGSRRGYAAGFADSLEAGRQAGKNAFHMPFEGTSIIIPTYNQRKYLMECISSIRKYTRIPYELIVIDNGSTDGTVEKLRAKFDGIRIRRNTENLGFAKAVNQGLMMARGTTLLLLNNDTVVTKNWLENLLACLRSNPDFGLVGPVSNRIGGEQRIKTSYRSIQQMKVFARSINRRSPERWKRAERVMGFCLLFTRDMFRKLGYFDEGFNIGNCEDTDYGMRARLLGSELVIAGDTFVHHYGSVSIRAIGKIFAGIYAENKRYLSAKWEGYSMLKEEISRLAQGTSLTTANLYPSHVTVKGADGSIYWIEDEIRHRIETADGFDGVRLSVVDLRSWTEGADISGADVRNRLDLLNQPGASPSMGTLVQTPDGQVYQVHNRGLRRLANWKTMESWHMVERIQVPISWEEKAGFGEFLPIVSPPMIHSLEL</sequence>
<dbReference type="OrthoDB" id="8936324at2"/>
<dbReference type="EMBL" id="QPJD01000002">
    <property type="protein sequence ID" value="RCW50914.1"/>
    <property type="molecule type" value="Genomic_DNA"/>
</dbReference>
<dbReference type="SUPFAM" id="SSF53448">
    <property type="entry name" value="Nucleotide-diphospho-sugar transferases"/>
    <property type="match status" value="1"/>
</dbReference>
<name>A0A368W5Z3_9BACL</name>
<dbReference type="InterPro" id="IPR029044">
    <property type="entry name" value="Nucleotide-diphossugar_trans"/>
</dbReference>
<protein>
    <submittedName>
        <fullName evidence="6">GT2 family glycosyltransferase</fullName>
    </submittedName>
</protein>
<keyword evidence="3" id="KW-0328">Glycosyltransferase</keyword>
<evidence type="ECO:0000313" key="6">
    <source>
        <dbReference type="EMBL" id="RCW50914.1"/>
    </source>
</evidence>